<evidence type="ECO:0000256" key="1">
    <source>
        <dbReference type="SAM" id="MobiDB-lite"/>
    </source>
</evidence>
<keyword evidence="2" id="KW-0472">Membrane</keyword>
<feature type="transmembrane region" description="Helical" evidence="2">
    <location>
        <begin position="72"/>
        <end position="93"/>
    </location>
</feature>
<sequence length="427" mass="46729">MHNVPDWVETLRGLILFIVWAVLVLRISALWRAPQRPVWIVLLVLATGSLMIQAPVGKWLDSTTGVAKAGELAVALVALTDFAAVWWFAVALHRAGHATPAWLRRAPAVSAATMAALAVAFFVVTPAPDRFGAQAHGWWAGYAVAWITFGLVTAVGAGALFWRHGITMRSPVLRLSMLALAVGTTAELPYLVIRAIRWFTEAPATLALVGFWCSFTRFVLVALGCSLAALEPLRRAALYWYRRQRLYGLWMLLRQATPELVVLTPRSRTSDLLTFSNPWEQLHQRVIDIRDSITFLHDGWASPQLLQEAARHAGGGRDEGAGGRDEGAGGRDEGAGGRHGGAGGRDEGERLVAVACWIETTRRDALAGATKLHHELDKDLLPDVQASESTVHREIRHLLRLHRALRTRAVQSFADTAEHRPPAPAAS</sequence>
<proteinExistence type="predicted"/>
<evidence type="ECO:0000259" key="3">
    <source>
        <dbReference type="Pfam" id="PF20182"/>
    </source>
</evidence>
<dbReference type="InterPro" id="IPR046675">
    <property type="entry name" value="DUF6545"/>
</dbReference>
<feature type="transmembrane region" description="Helical" evidence="2">
    <location>
        <begin position="38"/>
        <end position="60"/>
    </location>
</feature>
<dbReference type="AlphaFoldDB" id="A0A918TLL0"/>
<feature type="domain" description="DUF6545" evidence="3">
    <location>
        <begin position="242"/>
        <end position="406"/>
    </location>
</feature>
<protein>
    <recommendedName>
        <fullName evidence="3">DUF6545 domain-containing protein</fullName>
    </recommendedName>
</protein>
<reference evidence="4" key="1">
    <citation type="journal article" date="2014" name="Int. J. Syst. Evol. Microbiol.">
        <title>Complete genome sequence of Corynebacterium casei LMG S-19264T (=DSM 44701T), isolated from a smear-ripened cheese.</title>
        <authorList>
            <consortium name="US DOE Joint Genome Institute (JGI-PGF)"/>
            <person name="Walter F."/>
            <person name="Albersmeier A."/>
            <person name="Kalinowski J."/>
            <person name="Ruckert C."/>
        </authorList>
    </citation>
    <scope>NUCLEOTIDE SEQUENCE</scope>
    <source>
        <strain evidence="4">JCM 4633</strain>
    </source>
</reference>
<reference evidence="4" key="2">
    <citation type="submission" date="2020-09" db="EMBL/GenBank/DDBJ databases">
        <authorList>
            <person name="Sun Q."/>
            <person name="Ohkuma M."/>
        </authorList>
    </citation>
    <scope>NUCLEOTIDE SEQUENCE</scope>
    <source>
        <strain evidence="4">JCM 4633</strain>
    </source>
</reference>
<name>A0A918TLL0_STRCJ</name>
<feature type="transmembrane region" description="Helical" evidence="2">
    <location>
        <begin position="12"/>
        <end position="31"/>
    </location>
</feature>
<gene>
    <name evidence="4" type="ORF">GCM10010507_32340</name>
</gene>
<feature type="compositionally biased region" description="Basic and acidic residues" evidence="1">
    <location>
        <begin position="311"/>
        <end position="336"/>
    </location>
</feature>
<keyword evidence="2" id="KW-0812">Transmembrane</keyword>
<dbReference type="EMBL" id="BMVB01000009">
    <property type="protein sequence ID" value="GHC53615.1"/>
    <property type="molecule type" value="Genomic_DNA"/>
</dbReference>
<comment type="caution">
    <text evidence="4">The sequence shown here is derived from an EMBL/GenBank/DDBJ whole genome shotgun (WGS) entry which is preliminary data.</text>
</comment>
<accession>A0A918TLL0</accession>
<evidence type="ECO:0000256" key="2">
    <source>
        <dbReference type="SAM" id="Phobius"/>
    </source>
</evidence>
<feature type="transmembrane region" description="Helical" evidence="2">
    <location>
        <begin position="205"/>
        <end position="230"/>
    </location>
</feature>
<evidence type="ECO:0000313" key="5">
    <source>
        <dbReference type="Proteomes" id="UP000646244"/>
    </source>
</evidence>
<evidence type="ECO:0000313" key="4">
    <source>
        <dbReference type="EMBL" id="GHC53615.1"/>
    </source>
</evidence>
<organism evidence="4 5">
    <name type="scientific">Streptomyces cinnamoneus</name>
    <name type="common">Streptoverticillium cinnamoneum</name>
    <dbReference type="NCBI Taxonomy" id="53446"/>
    <lineage>
        <taxon>Bacteria</taxon>
        <taxon>Bacillati</taxon>
        <taxon>Actinomycetota</taxon>
        <taxon>Actinomycetes</taxon>
        <taxon>Kitasatosporales</taxon>
        <taxon>Streptomycetaceae</taxon>
        <taxon>Streptomyces</taxon>
        <taxon>Streptomyces cinnamoneus group</taxon>
    </lineage>
</organism>
<feature type="region of interest" description="Disordered" evidence="1">
    <location>
        <begin position="311"/>
        <end position="346"/>
    </location>
</feature>
<feature type="transmembrane region" description="Helical" evidence="2">
    <location>
        <begin position="139"/>
        <end position="161"/>
    </location>
</feature>
<feature type="transmembrane region" description="Helical" evidence="2">
    <location>
        <begin position="173"/>
        <end position="193"/>
    </location>
</feature>
<dbReference type="Proteomes" id="UP000646244">
    <property type="component" value="Unassembled WGS sequence"/>
</dbReference>
<feature type="transmembrane region" description="Helical" evidence="2">
    <location>
        <begin position="105"/>
        <end position="127"/>
    </location>
</feature>
<keyword evidence="2" id="KW-1133">Transmembrane helix</keyword>
<dbReference type="Pfam" id="PF20182">
    <property type="entry name" value="DUF6545"/>
    <property type="match status" value="1"/>
</dbReference>